<dbReference type="InterPro" id="IPR032466">
    <property type="entry name" value="Metal_Hydrolase"/>
</dbReference>
<organism evidence="2 3">
    <name type="scientific">Enterobacter roggenkampii</name>
    <dbReference type="NCBI Taxonomy" id="1812935"/>
    <lineage>
        <taxon>Bacteria</taxon>
        <taxon>Pseudomonadati</taxon>
        <taxon>Pseudomonadota</taxon>
        <taxon>Gammaproteobacteria</taxon>
        <taxon>Enterobacterales</taxon>
        <taxon>Enterobacteriaceae</taxon>
        <taxon>Enterobacter</taxon>
        <taxon>Enterobacter cloacae complex</taxon>
    </lineage>
</organism>
<dbReference type="Proteomes" id="UP000595858">
    <property type="component" value="Chromosome"/>
</dbReference>
<feature type="binding site" evidence="1">
    <location>
        <position position="194"/>
    </location>
    <ligand>
        <name>a divalent metal cation</name>
        <dbReference type="ChEBI" id="CHEBI:60240"/>
        <label>1</label>
    </ligand>
</feature>
<feature type="binding site" evidence="1">
    <location>
        <position position="146"/>
    </location>
    <ligand>
        <name>a divalent metal cation</name>
        <dbReference type="ChEBI" id="CHEBI:60240"/>
        <label>2</label>
    </ligand>
</feature>
<accession>A0AAU9BMM6</accession>
<dbReference type="NCBIfam" id="NF041926">
    <property type="entry name" value="QatD"/>
    <property type="match status" value="1"/>
</dbReference>
<dbReference type="AlphaFoldDB" id="A0AAU9BMM6"/>
<dbReference type="GO" id="GO:0016788">
    <property type="term" value="F:hydrolase activity, acting on ester bonds"/>
    <property type="evidence" value="ECO:0007669"/>
    <property type="project" value="InterPro"/>
</dbReference>
<evidence type="ECO:0000313" key="2">
    <source>
        <dbReference type="EMBL" id="BCL45242.1"/>
    </source>
</evidence>
<dbReference type="PANTHER" id="PTHR46124:SF2">
    <property type="entry name" value="D-AMINOACYL-TRNA DEACYLASE"/>
    <property type="match status" value="1"/>
</dbReference>
<name>A0AAU9BMM6_9ENTR</name>
<dbReference type="PIRSF" id="PIRSF005902">
    <property type="entry name" value="DNase_TatD"/>
    <property type="match status" value="1"/>
</dbReference>
<reference evidence="2" key="1">
    <citation type="journal article" date="2020" name="J Glob Antimicrob Resist">
        <title>Genomic characterization of clinical Enterobacter roggenkampii co-harboring blaIMP-1- and blaGES-5-encoding IncP6 and mcr-9-encoding IncHI2 plasmids isolated in Japan.</title>
        <authorList>
            <person name="Umeda K."/>
            <person name="Nakamura H."/>
            <person name="Fukuda A."/>
            <person name="Matsumoto Y."/>
            <person name="Motooka D."/>
            <person name="Nakamura S."/>
            <person name="Yasui Y."/>
            <person name="Yoshida H."/>
            <person name="Kawahara R."/>
        </authorList>
    </citation>
    <scope>NUCLEOTIDE SEQUENCE</scope>
    <source>
        <strain evidence="2">OIPH-N260</strain>
    </source>
</reference>
<evidence type="ECO:0000256" key="1">
    <source>
        <dbReference type="PIRSR" id="PIRSR005902-1"/>
    </source>
</evidence>
<feature type="binding site" evidence="1">
    <location>
        <position position="7"/>
    </location>
    <ligand>
        <name>a divalent metal cation</name>
        <dbReference type="ChEBI" id="CHEBI:60240"/>
        <label>1</label>
    </ligand>
</feature>
<feature type="binding site" evidence="1">
    <location>
        <position position="122"/>
    </location>
    <ligand>
        <name>a divalent metal cation</name>
        <dbReference type="ChEBI" id="CHEBI:60240"/>
        <label>2</label>
    </ligand>
</feature>
<dbReference type="Pfam" id="PF01026">
    <property type="entry name" value="TatD_DNase"/>
    <property type="match status" value="1"/>
</dbReference>
<dbReference type="InterPro" id="IPR001130">
    <property type="entry name" value="TatD-like"/>
</dbReference>
<gene>
    <name evidence="2" type="ORF">OIPHN260_47440</name>
</gene>
<feature type="binding site" evidence="1">
    <location>
        <position position="84"/>
    </location>
    <ligand>
        <name>a divalent metal cation</name>
        <dbReference type="ChEBI" id="CHEBI:60240"/>
        <label>1</label>
    </ligand>
</feature>
<dbReference type="SUPFAM" id="SSF51556">
    <property type="entry name" value="Metallo-dependent hydrolases"/>
    <property type="match status" value="1"/>
</dbReference>
<keyword evidence="1" id="KW-0479">Metal-binding</keyword>
<evidence type="ECO:0000313" key="3">
    <source>
        <dbReference type="Proteomes" id="UP000595858"/>
    </source>
</evidence>
<proteinExistence type="predicted"/>
<dbReference type="InterPro" id="IPR049677">
    <property type="entry name" value="QatD"/>
</dbReference>
<dbReference type="GO" id="GO:0046872">
    <property type="term" value="F:metal ion binding"/>
    <property type="evidence" value="ECO:0007669"/>
    <property type="project" value="UniProtKB-KW"/>
</dbReference>
<dbReference type="RefSeq" id="WP_047745066.1">
    <property type="nucleotide sequence ID" value="NZ_AP023447.1"/>
</dbReference>
<dbReference type="Gene3D" id="3.20.20.140">
    <property type="entry name" value="Metal-dependent hydrolases"/>
    <property type="match status" value="1"/>
</dbReference>
<keyword evidence="2" id="KW-0378">Hydrolase</keyword>
<dbReference type="EMBL" id="AP023447">
    <property type="protein sequence ID" value="BCL45242.1"/>
    <property type="molecule type" value="Genomic_DNA"/>
</dbReference>
<protein>
    <submittedName>
        <fullName evidence="2">TatD family hydrolase</fullName>
    </submittedName>
</protein>
<dbReference type="PANTHER" id="PTHR46124">
    <property type="entry name" value="D-AMINOACYL-TRNA DEACYLASE"/>
    <property type="match status" value="1"/>
</dbReference>
<feature type="binding site" evidence="1">
    <location>
        <position position="5"/>
    </location>
    <ligand>
        <name>a divalent metal cation</name>
        <dbReference type="ChEBI" id="CHEBI:60240"/>
        <label>1</label>
    </ligand>
</feature>
<sequence length="250" mass="27784">MIDFHNHLDLYPNALSLLEKVARNNHFILAVTTSPKAWVATSKVFYGYSNIKVALGLHPEIADIKYSELDLMISLIKDSEFIGEIGLDGSSRYKNSFKKQNEIIRLVLSECENVGGRVISLHSRSAADQVMDVLESYPNAGIPILHWFSGTIGQLTRAINLGLWFSVGPSMLQSQKGKVILSKIPINKILPETDGPFATRKTGEPWTPGEIDDVIMSLANIHHLTPDEVRSQIIINTNEVLFKSGFKISI</sequence>